<dbReference type="OrthoDB" id="3214694at2"/>
<comment type="similarity">
    <text evidence="2 4">Belongs to the Nudix hydrolase family.</text>
</comment>
<dbReference type="InterPro" id="IPR020476">
    <property type="entry name" value="Nudix_hydrolase"/>
</dbReference>
<dbReference type="PANTHER" id="PTHR43046:SF14">
    <property type="entry name" value="MUTT_NUDIX FAMILY PROTEIN"/>
    <property type="match status" value="1"/>
</dbReference>
<dbReference type="PANTHER" id="PTHR43046">
    <property type="entry name" value="GDP-MANNOSE MANNOSYL HYDROLASE"/>
    <property type="match status" value="1"/>
</dbReference>
<dbReference type="Gene3D" id="3.90.79.10">
    <property type="entry name" value="Nucleoside Triphosphate Pyrophosphohydrolase"/>
    <property type="match status" value="1"/>
</dbReference>
<comment type="cofactor">
    <cofactor evidence="1">
        <name>Mg(2+)</name>
        <dbReference type="ChEBI" id="CHEBI:18420"/>
    </cofactor>
</comment>
<dbReference type="PROSITE" id="PS00893">
    <property type="entry name" value="NUDIX_BOX"/>
    <property type="match status" value="1"/>
</dbReference>
<evidence type="ECO:0000256" key="3">
    <source>
        <dbReference type="ARBA" id="ARBA00022801"/>
    </source>
</evidence>
<dbReference type="PRINTS" id="PR00502">
    <property type="entry name" value="NUDIXFAMILY"/>
</dbReference>
<evidence type="ECO:0000259" key="5">
    <source>
        <dbReference type="PROSITE" id="PS51462"/>
    </source>
</evidence>
<dbReference type="PROSITE" id="PS51462">
    <property type="entry name" value="NUDIX"/>
    <property type="match status" value="1"/>
</dbReference>
<dbReference type="InterPro" id="IPR020084">
    <property type="entry name" value="NUDIX_hydrolase_CS"/>
</dbReference>
<sequence>MNLRHSTRGLILDPSDRLLLLRCELPNLSFWVAPGGGLEPGESAHEALTRELREEVGLLSADIQQHVWRQEAVGPYAAGHDGVRNDYYVVRTAHFTPEPTSDWELEGVSDCRWWTVDELLAAEAEFSPRALPSLVHALLTEGVPARPLLMGV</sequence>
<evidence type="ECO:0000313" key="7">
    <source>
        <dbReference type="Proteomes" id="UP000294508"/>
    </source>
</evidence>
<dbReference type="SUPFAM" id="SSF55811">
    <property type="entry name" value="Nudix"/>
    <property type="match status" value="1"/>
</dbReference>
<dbReference type="RefSeq" id="WP_132207348.1">
    <property type="nucleotide sequence ID" value="NZ_SLWN01000001.1"/>
</dbReference>
<evidence type="ECO:0000256" key="4">
    <source>
        <dbReference type="RuleBase" id="RU003476"/>
    </source>
</evidence>
<dbReference type="InterPro" id="IPR015797">
    <property type="entry name" value="NUDIX_hydrolase-like_dom_sf"/>
</dbReference>
<dbReference type="Pfam" id="PF00293">
    <property type="entry name" value="NUDIX"/>
    <property type="match status" value="1"/>
</dbReference>
<accession>A0A4R2HVZ8</accession>
<dbReference type="CDD" id="cd04685">
    <property type="entry name" value="NUDIX_Hydrolase"/>
    <property type="match status" value="1"/>
</dbReference>
<dbReference type="EMBL" id="SLWN01000001">
    <property type="protein sequence ID" value="TCO35693.1"/>
    <property type="molecule type" value="Genomic_DNA"/>
</dbReference>
<proteinExistence type="inferred from homology"/>
<dbReference type="InterPro" id="IPR000086">
    <property type="entry name" value="NUDIX_hydrolase_dom"/>
</dbReference>
<dbReference type="AlphaFoldDB" id="A0A4R2HVZ8"/>
<reference evidence="6 7" key="1">
    <citation type="journal article" date="2015" name="Stand. Genomic Sci.">
        <title>Genomic Encyclopedia of Bacterial and Archaeal Type Strains, Phase III: the genomes of soil and plant-associated and newly described type strains.</title>
        <authorList>
            <person name="Whitman W.B."/>
            <person name="Woyke T."/>
            <person name="Klenk H.P."/>
            <person name="Zhou Y."/>
            <person name="Lilburn T.G."/>
            <person name="Beck B.J."/>
            <person name="De Vos P."/>
            <person name="Vandamme P."/>
            <person name="Eisen J.A."/>
            <person name="Garrity G."/>
            <person name="Hugenholtz P."/>
            <person name="Kyrpides N.C."/>
        </authorList>
    </citation>
    <scope>NUCLEOTIDE SEQUENCE [LARGE SCALE GENOMIC DNA]</scope>
    <source>
        <strain evidence="6 7">VKM Ac-2572</strain>
    </source>
</reference>
<dbReference type="GO" id="GO:0016787">
    <property type="term" value="F:hydrolase activity"/>
    <property type="evidence" value="ECO:0007669"/>
    <property type="project" value="UniProtKB-KW"/>
</dbReference>
<name>A0A4R2HVZ8_9ACTN</name>
<gene>
    <name evidence="6" type="ORF">EV652_101578</name>
</gene>
<keyword evidence="3 4" id="KW-0378">Hydrolase</keyword>
<protein>
    <submittedName>
        <fullName evidence="6">ADP-ribose pyrophosphatase YjhB (NUDIX family)</fullName>
    </submittedName>
</protein>
<keyword evidence="7" id="KW-1185">Reference proteome</keyword>
<comment type="caution">
    <text evidence="6">The sequence shown here is derived from an EMBL/GenBank/DDBJ whole genome shotgun (WGS) entry which is preliminary data.</text>
</comment>
<evidence type="ECO:0000313" key="6">
    <source>
        <dbReference type="EMBL" id="TCO35693.1"/>
    </source>
</evidence>
<feature type="domain" description="Nudix hydrolase" evidence="5">
    <location>
        <begin position="2"/>
        <end position="136"/>
    </location>
</feature>
<evidence type="ECO:0000256" key="2">
    <source>
        <dbReference type="ARBA" id="ARBA00005582"/>
    </source>
</evidence>
<organism evidence="6 7">
    <name type="scientific">Kribbella steppae</name>
    <dbReference type="NCBI Taxonomy" id="2512223"/>
    <lineage>
        <taxon>Bacteria</taxon>
        <taxon>Bacillati</taxon>
        <taxon>Actinomycetota</taxon>
        <taxon>Actinomycetes</taxon>
        <taxon>Propionibacteriales</taxon>
        <taxon>Kribbellaceae</taxon>
        <taxon>Kribbella</taxon>
    </lineage>
</organism>
<evidence type="ECO:0000256" key="1">
    <source>
        <dbReference type="ARBA" id="ARBA00001946"/>
    </source>
</evidence>
<dbReference type="Proteomes" id="UP000294508">
    <property type="component" value="Unassembled WGS sequence"/>
</dbReference>